<dbReference type="AlphaFoldDB" id="A0A7J0DQE5"/>
<proteinExistence type="predicted"/>
<accession>A0A7J0DQE5</accession>
<feature type="region of interest" description="Disordered" evidence="1">
    <location>
        <begin position="1"/>
        <end position="47"/>
    </location>
</feature>
<protein>
    <submittedName>
        <fullName evidence="2">Uncharacterized protein</fullName>
    </submittedName>
</protein>
<evidence type="ECO:0000313" key="3">
    <source>
        <dbReference type="Proteomes" id="UP000585474"/>
    </source>
</evidence>
<comment type="caution">
    <text evidence="2">The sequence shown here is derived from an EMBL/GenBank/DDBJ whole genome shotgun (WGS) entry which is preliminary data.</text>
</comment>
<evidence type="ECO:0000256" key="1">
    <source>
        <dbReference type="SAM" id="MobiDB-lite"/>
    </source>
</evidence>
<organism evidence="2 3">
    <name type="scientific">Actinidia rufa</name>
    <dbReference type="NCBI Taxonomy" id="165716"/>
    <lineage>
        <taxon>Eukaryota</taxon>
        <taxon>Viridiplantae</taxon>
        <taxon>Streptophyta</taxon>
        <taxon>Embryophyta</taxon>
        <taxon>Tracheophyta</taxon>
        <taxon>Spermatophyta</taxon>
        <taxon>Magnoliopsida</taxon>
        <taxon>eudicotyledons</taxon>
        <taxon>Gunneridae</taxon>
        <taxon>Pentapetalae</taxon>
        <taxon>asterids</taxon>
        <taxon>Ericales</taxon>
        <taxon>Actinidiaceae</taxon>
        <taxon>Actinidia</taxon>
    </lineage>
</organism>
<gene>
    <name evidence="2" type="ORF">Acr_00g0067310</name>
</gene>
<dbReference type="Proteomes" id="UP000585474">
    <property type="component" value="Unassembled WGS sequence"/>
</dbReference>
<evidence type="ECO:0000313" key="2">
    <source>
        <dbReference type="EMBL" id="GFS40236.1"/>
    </source>
</evidence>
<sequence>MASGNAIKNLPADGALASSGDANESRHSRDELSRGMSKRISFKKLGEKVEKSKDEGLMLQEKGGYHGAQGQKEDGKTWRCGVLKSHFFTEARDGTSTNLGTILGLGASIILSPSVAKKILRGVIPPADKEKVEKLTLDQTATKLFHIIIYGKKRPFNKGELHLWKARCPASRSWIANWNNNWPRPELESSRPWMNWPRSGRSGVLVVELRKTLARSKTFVVEEFKSSLGFLRVVEDAASKYFGEGFDFCKWKVRRHHIDLSIDLEGMGFDHDLFAEEDEAEEDENEGENEEDREKDKGDTNPLPP</sequence>
<name>A0A7J0DQE5_9ERIC</name>
<keyword evidence="3" id="KW-1185">Reference proteome</keyword>
<reference evidence="3" key="1">
    <citation type="submission" date="2019-07" db="EMBL/GenBank/DDBJ databases">
        <title>De Novo Assembly of kiwifruit Actinidia rufa.</title>
        <authorList>
            <person name="Sugita-Konishi S."/>
            <person name="Sato K."/>
            <person name="Mori E."/>
            <person name="Abe Y."/>
            <person name="Kisaki G."/>
            <person name="Hamano K."/>
            <person name="Suezawa K."/>
            <person name="Otani M."/>
            <person name="Fukuda T."/>
            <person name="Manabe T."/>
            <person name="Gomi K."/>
            <person name="Tabuchi M."/>
            <person name="Akimitsu K."/>
            <person name="Kataoka I."/>
        </authorList>
    </citation>
    <scope>NUCLEOTIDE SEQUENCE [LARGE SCALE GENOMIC DNA]</scope>
    <source>
        <strain evidence="3">cv. Fuchu</strain>
    </source>
</reference>
<feature type="compositionally biased region" description="Acidic residues" evidence="1">
    <location>
        <begin position="275"/>
        <end position="291"/>
    </location>
</feature>
<feature type="region of interest" description="Disordered" evidence="1">
    <location>
        <begin position="274"/>
        <end position="305"/>
    </location>
</feature>
<feature type="compositionally biased region" description="Basic and acidic residues" evidence="1">
    <location>
        <begin position="23"/>
        <end position="33"/>
    </location>
</feature>
<dbReference type="EMBL" id="BJWL01000345">
    <property type="protein sequence ID" value="GFS40236.1"/>
    <property type="molecule type" value="Genomic_DNA"/>
</dbReference>